<comment type="caution">
    <text evidence="2">The sequence shown here is derived from an EMBL/GenBank/DDBJ whole genome shotgun (WGS) entry which is preliminary data.</text>
</comment>
<sequence length="493" mass="53796">METDPTELPIGNEATAETFSEASAFEASEDPFVTAEDLARAPEILQESVKEMEAFSESLTLNITKYPLDAVVAEQAAMLGLSEHETADVLVSGGYAEKDAALRDKAQALYATFRARLAQAAKVGVAAIAIGASTPAVADASAVERGVTLQMAQTLEEKKIPRTYEEAKEQLKESTLAPAESFAFLVRKQGDEVFTPTILKRGTSNTVPLTDEDREKMSEAMESNTSDIEMVHTHPINDFSEDVGGLNDEDIEILRRGGIPRVAMSPSPVDLEGLAAQLSKYPPAQLSGRVIDPSGEWEYGIADSSAPFIAGVRKTYAEMDQIKGVEFTPEEREYVKKLNLENIHPGLLQQEISSRIGSDPLAQTVLQKMNMVASQMGAIAAKNINLSDNSKFNEFEGGWSPWMHPGTPEGDAEIARREKIAAELGFRMKYTPNPITPKVENIHDGVMLRSSEMIDSARLDQLGSEYPYIDKYGNKLDPNKDSSSDIVTEEEGK</sequence>
<evidence type="ECO:0000256" key="1">
    <source>
        <dbReference type="SAM" id="MobiDB-lite"/>
    </source>
</evidence>
<gene>
    <name evidence="2" type="ORF">A2494_02760</name>
</gene>
<protein>
    <submittedName>
        <fullName evidence="2">Uncharacterized protein</fullName>
    </submittedName>
</protein>
<feature type="compositionally biased region" description="Basic and acidic residues" evidence="1">
    <location>
        <begin position="473"/>
        <end position="483"/>
    </location>
</feature>
<evidence type="ECO:0000313" key="3">
    <source>
        <dbReference type="Proteomes" id="UP000178106"/>
    </source>
</evidence>
<organism evidence="2 3">
    <name type="scientific">Candidatus Lloydbacteria bacterium RIFOXYC12_FULL_46_25</name>
    <dbReference type="NCBI Taxonomy" id="1798670"/>
    <lineage>
        <taxon>Bacteria</taxon>
        <taxon>Candidatus Lloydiibacteriota</taxon>
    </lineage>
</organism>
<dbReference type="AlphaFoldDB" id="A0A1G2DZW0"/>
<dbReference type="Proteomes" id="UP000178106">
    <property type="component" value="Unassembled WGS sequence"/>
</dbReference>
<name>A0A1G2DZW0_9BACT</name>
<dbReference type="EMBL" id="MHLU01000074">
    <property type="protein sequence ID" value="OGZ19045.1"/>
    <property type="molecule type" value="Genomic_DNA"/>
</dbReference>
<reference evidence="2 3" key="1">
    <citation type="journal article" date="2016" name="Nat. Commun.">
        <title>Thousands of microbial genomes shed light on interconnected biogeochemical processes in an aquifer system.</title>
        <authorList>
            <person name="Anantharaman K."/>
            <person name="Brown C.T."/>
            <person name="Hug L.A."/>
            <person name="Sharon I."/>
            <person name="Castelle C.J."/>
            <person name="Probst A.J."/>
            <person name="Thomas B.C."/>
            <person name="Singh A."/>
            <person name="Wilkins M.J."/>
            <person name="Karaoz U."/>
            <person name="Brodie E.L."/>
            <person name="Williams K.H."/>
            <person name="Hubbard S.S."/>
            <person name="Banfield J.F."/>
        </authorList>
    </citation>
    <scope>NUCLEOTIDE SEQUENCE [LARGE SCALE GENOMIC DNA]</scope>
</reference>
<proteinExistence type="predicted"/>
<feature type="region of interest" description="Disordered" evidence="1">
    <location>
        <begin position="473"/>
        <end position="493"/>
    </location>
</feature>
<evidence type="ECO:0000313" key="2">
    <source>
        <dbReference type="EMBL" id="OGZ19045.1"/>
    </source>
</evidence>
<accession>A0A1G2DZW0</accession>